<dbReference type="PROSITE" id="PS51294">
    <property type="entry name" value="HTH_MYB"/>
    <property type="match status" value="1"/>
</dbReference>
<evidence type="ECO:0000256" key="6">
    <source>
        <dbReference type="ARBA" id="ARBA00023125"/>
    </source>
</evidence>
<dbReference type="AlphaFoldDB" id="A0AAV0Q084"/>
<feature type="domain" description="HTH myb-type" evidence="10">
    <location>
        <begin position="1"/>
        <end position="56"/>
    </location>
</feature>
<keyword evidence="8" id="KW-0539">Nucleus</keyword>
<evidence type="ECO:0000256" key="3">
    <source>
        <dbReference type="ARBA" id="ARBA00022664"/>
    </source>
</evidence>
<dbReference type="CDD" id="cd00167">
    <property type="entry name" value="SANT"/>
    <property type="match status" value="1"/>
</dbReference>
<dbReference type="GO" id="GO:0005681">
    <property type="term" value="C:spliceosomal complex"/>
    <property type="evidence" value="ECO:0007669"/>
    <property type="project" value="UniProtKB-KW"/>
</dbReference>
<evidence type="ECO:0000313" key="12">
    <source>
        <dbReference type="Proteomes" id="UP001154282"/>
    </source>
</evidence>
<evidence type="ECO:0000259" key="10">
    <source>
        <dbReference type="PROSITE" id="PS51294"/>
    </source>
</evidence>
<dbReference type="InterPro" id="IPR009057">
    <property type="entry name" value="Homeodomain-like_sf"/>
</dbReference>
<evidence type="ECO:0000256" key="4">
    <source>
        <dbReference type="ARBA" id="ARBA00022728"/>
    </source>
</evidence>
<comment type="subcellular location">
    <subcellularLocation>
        <location evidence="1">Nucleus</location>
    </subcellularLocation>
</comment>
<comment type="caution">
    <text evidence="11">The sequence shown here is derived from an EMBL/GenBank/DDBJ whole genome shotgun (WGS) entry which is preliminary data.</text>
</comment>
<evidence type="ECO:0000256" key="1">
    <source>
        <dbReference type="ARBA" id="ARBA00004123"/>
    </source>
</evidence>
<dbReference type="GO" id="GO:0003677">
    <property type="term" value="F:DNA binding"/>
    <property type="evidence" value="ECO:0007669"/>
    <property type="project" value="UniProtKB-KW"/>
</dbReference>
<proteinExistence type="inferred from homology"/>
<evidence type="ECO:0000259" key="9">
    <source>
        <dbReference type="PROSITE" id="PS50090"/>
    </source>
</evidence>
<sequence length="81" mass="9290">MVIAPNEWISTEDALLQALVGKYGENNQWQRISALFVRKSAKQCEARWYRCFDPSAIKRREEAAAIGHLAERFDAVALNHE</sequence>
<dbReference type="Pfam" id="PF00249">
    <property type="entry name" value="Myb_DNA-binding"/>
    <property type="match status" value="1"/>
</dbReference>
<evidence type="ECO:0000256" key="2">
    <source>
        <dbReference type="ARBA" id="ARBA00010506"/>
    </source>
</evidence>
<dbReference type="PANTHER" id="PTHR45885">
    <property type="entry name" value="CELL DIVISION CYCLE 5-LIKE PROTEIN"/>
    <property type="match status" value="1"/>
</dbReference>
<protein>
    <submittedName>
        <fullName evidence="11">Uncharacterized protein</fullName>
    </submittedName>
</protein>
<dbReference type="SUPFAM" id="SSF46689">
    <property type="entry name" value="Homeodomain-like"/>
    <property type="match status" value="1"/>
</dbReference>
<keyword evidence="5" id="KW-0677">Repeat</keyword>
<dbReference type="InterPro" id="IPR017930">
    <property type="entry name" value="Myb_dom"/>
</dbReference>
<evidence type="ECO:0000256" key="7">
    <source>
        <dbReference type="ARBA" id="ARBA00023187"/>
    </source>
</evidence>
<comment type="similarity">
    <text evidence="2">Belongs to the CEF1 family.</text>
</comment>
<dbReference type="PANTHER" id="PTHR45885:SF1">
    <property type="entry name" value="CELL DIVISION CYCLE 5-LIKE PROTEIN"/>
    <property type="match status" value="1"/>
</dbReference>
<dbReference type="GO" id="GO:0000398">
    <property type="term" value="P:mRNA splicing, via spliceosome"/>
    <property type="evidence" value="ECO:0007669"/>
    <property type="project" value="InterPro"/>
</dbReference>
<evidence type="ECO:0000313" key="11">
    <source>
        <dbReference type="EMBL" id="CAI0476265.1"/>
    </source>
</evidence>
<dbReference type="Proteomes" id="UP001154282">
    <property type="component" value="Unassembled WGS sequence"/>
</dbReference>
<dbReference type="InterPro" id="IPR001005">
    <property type="entry name" value="SANT/Myb"/>
</dbReference>
<dbReference type="GO" id="GO:0000974">
    <property type="term" value="C:Prp19 complex"/>
    <property type="evidence" value="ECO:0007669"/>
    <property type="project" value="InterPro"/>
</dbReference>
<organism evidence="11 12">
    <name type="scientific">Linum tenue</name>
    <dbReference type="NCBI Taxonomy" id="586396"/>
    <lineage>
        <taxon>Eukaryota</taxon>
        <taxon>Viridiplantae</taxon>
        <taxon>Streptophyta</taxon>
        <taxon>Embryophyta</taxon>
        <taxon>Tracheophyta</taxon>
        <taxon>Spermatophyta</taxon>
        <taxon>Magnoliopsida</taxon>
        <taxon>eudicotyledons</taxon>
        <taxon>Gunneridae</taxon>
        <taxon>Pentapetalae</taxon>
        <taxon>rosids</taxon>
        <taxon>fabids</taxon>
        <taxon>Malpighiales</taxon>
        <taxon>Linaceae</taxon>
        <taxon>Linum</taxon>
    </lineage>
</organism>
<reference evidence="11" key="1">
    <citation type="submission" date="2022-08" db="EMBL/GenBank/DDBJ databases">
        <authorList>
            <person name="Gutierrez-Valencia J."/>
        </authorList>
    </citation>
    <scope>NUCLEOTIDE SEQUENCE</scope>
</reference>
<keyword evidence="6" id="KW-0238">DNA-binding</keyword>
<keyword evidence="7" id="KW-0508">mRNA splicing</keyword>
<accession>A0AAV0Q084</accession>
<feature type="domain" description="Myb-like" evidence="9">
    <location>
        <begin position="6"/>
        <end position="52"/>
    </location>
</feature>
<dbReference type="SMART" id="SM00717">
    <property type="entry name" value="SANT"/>
    <property type="match status" value="1"/>
</dbReference>
<dbReference type="EMBL" id="CAMGYJ010000009">
    <property type="protein sequence ID" value="CAI0476265.1"/>
    <property type="molecule type" value="Genomic_DNA"/>
</dbReference>
<keyword evidence="3" id="KW-0507">mRNA processing</keyword>
<dbReference type="PROSITE" id="PS50090">
    <property type="entry name" value="MYB_LIKE"/>
    <property type="match status" value="1"/>
</dbReference>
<dbReference type="Gene3D" id="1.10.10.60">
    <property type="entry name" value="Homeodomain-like"/>
    <property type="match status" value="1"/>
</dbReference>
<dbReference type="InterPro" id="IPR047242">
    <property type="entry name" value="CDC5L/Cef1"/>
</dbReference>
<gene>
    <name evidence="11" type="ORF">LITE_LOCUS40703</name>
</gene>
<evidence type="ECO:0000256" key="5">
    <source>
        <dbReference type="ARBA" id="ARBA00022737"/>
    </source>
</evidence>
<name>A0AAV0Q084_9ROSI</name>
<keyword evidence="12" id="KW-1185">Reference proteome</keyword>
<keyword evidence="4" id="KW-0747">Spliceosome</keyword>
<evidence type="ECO:0000256" key="8">
    <source>
        <dbReference type="ARBA" id="ARBA00023242"/>
    </source>
</evidence>